<dbReference type="AlphaFoldDB" id="S8DSZ2"/>
<dbReference type="OrthoDB" id="927027at2759"/>
<accession>S8DSZ2</accession>
<keyword evidence="2" id="KW-1185">Reference proteome</keyword>
<gene>
    <name evidence="1" type="ORF">M569_08470</name>
</gene>
<reference evidence="1 2" key="1">
    <citation type="journal article" date="2013" name="BMC Genomics">
        <title>The miniature genome of a carnivorous plant Genlisea aurea contains a low number of genes and short non-coding sequences.</title>
        <authorList>
            <person name="Leushkin E.V."/>
            <person name="Sutormin R.A."/>
            <person name="Nabieva E.R."/>
            <person name="Penin A.A."/>
            <person name="Kondrashov A.S."/>
            <person name="Logacheva M.D."/>
        </authorList>
    </citation>
    <scope>NUCLEOTIDE SEQUENCE [LARGE SCALE GENOMIC DNA]</scope>
</reference>
<evidence type="ECO:0000313" key="1">
    <source>
        <dbReference type="EMBL" id="EPS66318.1"/>
    </source>
</evidence>
<protein>
    <submittedName>
        <fullName evidence="1">Uncharacterized protein</fullName>
    </submittedName>
</protein>
<feature type="non-terminal residue" evidence="1">
    <location>
        <position position="1"/>
    </location>
</feature>
<comment type="caution">
    <text evidence="1">The sequence shown here is derived from an EMBL/GenBank/DDBJ whole genome shotgun (WGS) entry which is preliminary data.</text>
</comment>
<name>S8DSZ2_9LAMI</name>
<evidence type="ECO:0000313" key="2">
    <source>
        <dbReference type="Proteomes" id="UP000015453"/>
    </source>
</evidence>
<dbReference type="Proteomes" id="UP000015453">
    <property type="component" value="Unassembled WGS sequence"/>
</dbReference>
<organism evidence="1 2">
    <name type="scientific">Genlisea aurea</name>
    <dbReference type="NCBI Taxonomy" id="192259"/>
    <lineage>
        <taxon>Eukaryota</taxon>
        <taxon>Viridiplantae</taxon>
        <taxon>Streptophyta</taxon>
        <taxon>Embryophyta</taxon>
        <taxon>Tracheophyta</taxon>
        <taxon>Spermatophyta</taxon>
        <taxon>Magnoliopsida</taxon>
        <taxon>eudicotyledons</taxon>
        <taxon>Gunneridae</taxon>
        <taxon>Pentapetalae</taxon>
        <taxon>asterids</taxon>
        <taxon>lamiids</taxon>
        <taxon>Lamiales</taxon>
        <taxon>Lentibulariaceae</taxon>
        <taxon>Genlisea</taxon>
    </lineage>
</organism>
<sequence length="88" mass="9971">FLSFCSRKICFCSMGFTGRLRTQEGMKEFMQEVAMIEQFLNDPWSIKSRDNATIRVLVPKVAVSPSPPQESSLIPSLFSEEGTWLSYG</sequence>
<dbReference type="EMBL" id="AUSU01003746">
    <property type="protein sequence ID" value="EPS66318.1"/>
    <property type="molecule type" value="Genomic_DNA"/>
</dbReference>
<proteinExistence type="predicted"/>